<comment type="caution">
    <text evidence="2">The sequence shown here is derived from an EMBL/GenBank/DDBJ whole genome shotgun (WGS) entry which is preliminary data.</text>
</comment>
<accession>A0AAD9QRQ2</accession>
<feature type="region of interest" description="Disordered" evidence="1">
    <location>
        <begin position="37"/>
        <end position="59"/>
    </location>
</feature>
<organism evidence="2 3">
    <name type="scientific">Acropora cervicornis</name>
    <name type="common">Staghorn coral</name>
    <dbReference type="NCBI Taxonomy" id="6130"/>
    <lineage>
        <taxon>Eukaryota</taxon>
        <taxon>Metazoa</taxon>
        <taxon>Cnidaria</taxon>
        <taxon>Anthozoa</taxon>
        <taxon>Hexacorallia</taxon>
        <taxon>Scleractinia</taxon>
        <taxon>Astrocoeniina</taxon>
        <taxon>Acroporidae</taxon>
        <taxon>Acropora</taxon>
    </lineage>
</organism>
<evidence type="ECO:0000256" key="1">
    <source>
        <dbReference type="SAM" id="MobiDB-lite"/>
    </source>
</evidence>
<evidence type="ECO:0000313" key="2">
    <source>
        <dbReference type="EMBL" id="KAK2566139.1"/>
    </source>
</evidence>
<proteinExistence type="predicted"/>
<dbReference type="EMBL" id="JARQWQ010000017">
    <property type="protein sequence ID" value="KAK2566139.1"/>
    <property type="molecule type" value="Genomic_DNA"/>
</dbReference>
<evidence type="ECO:0000313" key="3">
    <source>
        <dbReference type="Proteomes" id="UP001249851"/>
    </source>
</evidence>
<protein>
    <submittedName>
        <fullName evidence="2">Uncharacterized protein</fullName>
    </submittedName>
</protein>
<dbReference type="Proteomes" id="UP001249851">
    <property type="component" value="Unassembled WGS sequence"/>
</dbReference>
<sequence length="79" mass="9184">MGRRLRTQLPVLAKTLAPRDLKRELEVVKKEEIYKSNQRQSFNQRHQAKELPDLTSGDSVWTRDQGCQGKYKSALDQLT</sequence>
<name>A0AAD9QRQ2_ACRCE</name>
<keyword evidence="3" id="KW-1185">Reference proteome</keyword>
<dbReference type="AlphaFoldDB" id="A0AAD9QRQ2"/>
<reference evidence="2" key="1">
    <citation type="journal article" date="2023" name="G3 (Bethesda)">
        <title>Whole genome assembly and annotation of the endangered Caribbean coral Acropora cervicornis.</title>
        <authorList>
            <person name="Selwyn J.D."/>
            <person name="Vollmer S.V."/>
        </authorList>
    </citation>
    <scope>NUCLEOTIDE SEQUENCE</scope>
    <source>
        <strain evidence="2">K2</strain>
    </source>
</reference>
<gene>
    <name evidence="2" type="ORF">P5673_009585</name>
</gene>
<reference evidence="2" key="2">
    <citation type="journal article" date="2023" name="Science">
        <title>Genomic signatures of disease resistance in endangered staghorn corals.</title>
        <authorList>
            <person name="Vollmer S.V."/>
            <person name="Selwyn J.D."/>
            <person name="Despard B.A."/>
            <person name="Roesel C.L."/>
        </authorList>
    </citation>
    <scope>NUCLEOTIDE SEQUENCE</scope>
    <source>
        <strain evidence="2">K2</strain>
    </source>
</reference>